<dbReference type="Proteomes" id="UP000434870">
    <property type="component" value="Unassembled WGS sequence"/>
</dbReference>
<sequence>MKRSMKISALMYKLLIEKKMDGFSIIEARDSSLSLEDETHDLVEARKRIYRQIWQYQKRNWLRSEGAGRSKRYFQTDQFRVLQVTAQKKVEPLIKERNSDYSVLFRESKEYKGELEIVLGEIDEYQSLRYRFPELENKLTPLLQQAKQRSAHLLGKVNVLTNVLNVLSEGKKTC</sequence>
<dbReference type="EMBL" id="WBVP01000012">
    <property type="protein sequence ID" value="KAB2824225.1"/>
    <property type="molecule type" value="Genomic_DNA"/>
</dbReference>
<gene>
    <name evidence="1" type="ORF">F8B77_11465</name>
</gene>
<reference evidence="1 2" key="1">
    <citation type="submission" date="2019-09" db="EMBL/GenBank/DDBJ databases">
        <title>Genome of Aliivibrio finisterrensis LMG 23869 (type strain).</title>
        <authorList>
            <person name="Bowman J.P."/>
        </authorList>
    </citation>
    <scope>NUCLEOTIDE SEQUENCE [LARGE SCALE GENOMIC DNA]</scope>
    <source>
        <strain evidence="1 2">LMG 23869</strain>
    </source>
</reference>
<name>A0A6N6RRN4_9GAMM</name>
<comment type="caution">
    <text evidence="1">The sequence shown here is derived from an EMBL/GenBank/DDBJ whole genome shotgun (WGS) entry which is preliminary data.</text>
</comment>
<accession>A0A6N6RRN4</accession>
<proteinExistence type="predicted"/>
<evidence type="ECO:0008006" key="3">
    <source>
        <dbReference type="Google" id="ProtNLM"/>
    </source>
</evidence>
<organism evidence="1 2">
    <name type="scientific">Aliivibrio finisterrensis</name>
    <dbReference type="NCBI Taxonomy" id="511998"/>
    <lineage>
        <taxon>Bacteria</taxon>
        <taxon>Pseudomonadati</taxon>
        <taxon>Pseudomonadota</taxon>
        <taxon>Gammaproteobacteria</taxon>
        <taxon>Vibrionales</taxon>
        <taxon>Vibrionaceae</taxon>
        <taxon>Aliivibrio</taxon>
    </lineage>
</organism>
<dbReference type="AlphaFoldDB" id="A0A6N6RRN4"/>
<dbReference type="RefSeq" id="WP_151655450.1">
    <property type="nucleotide sequence ID" value="NZ_WBVP01000012.1"/>
</dbReference>
<protein>
    <recommendedName>
        <fullName evidence="3">Transcriptional regulator VspR</fullName>
    </recommendedName>
</protein>
<evidence type="ECO:0000313" key="2">
    <source>
        <dbReference type="Proteomes" id="UP000434870"/>
    </source>
</evidence>
<evidence type="ECO:0000313" key="1">
    <source>
        <dbReference type="EMBL" id="KAB2824225.1"/>
    </source>
</evidence>